<dbReference type="AlphaFoldDB" id="A0A2Z7BLD3"/>
<gene>
    <name evidence="1" type="ORF">F511_41300</name>
</gene>
<sequence>MKISADTFLEEFSSWLVFLLKMMIRQRLTFELVGTTAVELVGTTAFGLIQQKRSLVVSADGYSDSNQQVLYLLSSSCILKIAKRCRLNKLTRHRFIAKGISRWKNAYAFQQMNSSKRFSSRSFQRRRI</sequence>
<dbReference type="Proteomes" id="UP000250235">
    <property type="component" value="Unassembled WGS sequence"/>
</dbReference>
<keyword evidence="2" id="KW-1185">Reference proteome</keyword>
<dbReference type="EMBL" id="KV004676">
    <property type="protein sequence ID" value="KZV35299.1"/>
    <property type="molecule type" value="Genomic_DNA"/>
</dbReference>
<accession>A0A2Z7BLD3</accession>
<reference evidence="1 2" key="1">
    <citation type="journal article" date="2015" name="Proc. Natl. Acad. Sci. U.S.A.">
        <title>The resurrection genome of Boea hygrometrica: A blueprint for survival of dehydration.</title>
        <authorList>
            <person name="Xiao L."/>
            <person name="Yang G."/>
            <person name="Zhang L."/>
            <person name="Yang X."/>
            <person name="Zhao S."/>
            <person name="Ji Z."/>
            <person name="Zhou Q."/>
            <person name="Hu M."/>
            <person name="Wang Y."/>
            <person name="Chen M."/>
            <person name="Xu Y."/>
            <person name="Jin H."/>
            <person name="Xiao X."/>
            <person name="Hu G."/>
            <person name="Bao F."/>
            <person name="Hu Y."/>
            <person name="Wan P."/>
            <person name="Li L."/>
            <person name="Deng X."/>
            <person name="Kuang T."/>
            <person name="Xiang C."/>
            <person name="Zhu J.K."/>
            <person name="Oliver M.J."/>
            <person name="He Y."/>
        </authorList>
    </citation>
    <scope>NUCLEOTIDE SEQUENCE [LARGE SCALE GENOMIC DNA]</scope>
    <source>
        <strain evidence="2">cv. XS01</strain>
    </source>
</reference>
<proteinExistence type="predicted"/>
<protein>
    <submittedName>
        <fullName evidence="1">Uncharacterized protein</fullName>
    </submittedName>
</protein>
<organism evidence="1 2">
    <name type="scientific">Dorcoceras hygrometricum</name>
    <dbReference type="NCBI Taxonomy" id="472368"/>
    <lineage>
        <taxon>Eukaryota</taxon>
        <taxon>Viridiplantae</taxon>
        <taxon>Streptophyta</taxon>
        <taxon>Embryophyta</taxon>
        <taxon>Tracheophyta</taxon>
        <taxon>Spermatophyta</taxon>
        <taxon>Magnoliopsida</taxon>
        <taxon>eudicotyledons</taxon>
        <taxon>Gunneridae</taxon>
        <taxon>Pentapetalae</taxon>
        <taxon>asterids</taxon>
        <taxon>lamiids</taxon>
        <taxon>Lamiales</taxon>
        <taxon>Gesneriaceae</taxon>
        <taxon>Didymocarpoideae</taxon>
        <taxon>Trichosporeae</taxon>
        <taxon>Loxocarpinae</taxon>
        <taxon>Dorcoceras</taxon>
    </lineage>
</organism>
<evidence type="ECO:0000313" key="2">
    <source>
        <dbReference type="Proteomes" id="UP000250235"/>
    </source>
</evidence>
<name>A0A2Z7BLD3_9LAMI</name>
<evidence type="ECO:0000313" key="1">
    <source>
        <dbReference type="EMBL" id="KZV35299.1"/>
    </source>
</evidence>